<keyword evidence="4 8" id="KW-0732">Signal</keyword>
<dbReference type="RefSeq" id="WP_394836329.1">
    <property type="nucleotide sequence ID" value="NZ_CP089929.1"/>
</dbReference>
<dbReference type="Gene3D" id="3.40.50.1820">
    <property type="entry name" value="alpha/beta hydrolase"/>
    <property type="match status" value="1"/>
</dbReference>
<evidence type="ECO:0000256" key="4">
    <source>
        <dbReference type="ARBA" id="ARBA00022729"/>
    </source>
</evidence>
<evidence type="ECO:0000256" key="1">
    <source>
        <dbReference type="ARBA" id="ARBA00006249"/>
    </source>
</evidence>
<protein>
    <submittedName>
        <fullName evidence="9">Tannase/feruloyl esterase family alpha/beta hydrolase</fullName>
    </submittedName>
</protein>
<dbReference type="InterPro" id="IPR029058">
    <property type="entry name" value="AB_hydrolase_fold"/>
</dbReference>
<evidence type="ECO:0000256" key="2">
    <source>
        <dbReference type="ARBA" id="ARBA00022487"/>
    </source>
</evidence>
<evidence type="ECO:0000256" key="7">
    <source>
        <dbReference type="ARBA" id="ARBA00023157"/>
    </source>
</evidence>
<dbReference type="EMBL" id="CP089983">
    <property type="protein sequence ID" value="WXB06673.1"/>
    <property type="molecule type" value="Genomic_DNA"/>
</dbReference>
<dbReference type="GO" id="GO:0016787">
    <property type="term" value="F:hydrolase activity"/>
    <property type="evidence" value="ECO:0007669"/>
    <property type="project" value="UniProtKB-KW"/>
</dbReference>
<evidence type="ECO:0000256" key="5">
    <source>
        <dbReference type="ARBA" id="ARBA00022801"/>
    </source>
</evidence>
<evidence type="ECO:0000313" key="9">
    <source>
        <dbReference type="EMBL" id="WXB06673.1"/>
    </source>
</evidence>
<feature type="signal peptide" evidence="8">
    <location>
        <begin position="1"/>
        <end position="16"/>
    </location>
</feature>
<name>A0ABZ2L9Q9_9BACT</name>
<dbReference type="PANTHER" id="PTHR33938:SF15">
    <property type="entry name" value="FERULOYL ESTERASE B-RELATED"/>
    <property type="match status" value="1"/>
</dbReference>
<dbReference type="Proteomes" id="UP001374803">
    <property type="component" value="Chromosome"/>
</dbReference>
<evidence type="ECO:0000313" key="10">
    <source>
        <dbReference type="Proteomes" id="UP001374803"/>
    </source>
</evidence>
<keyword evidence="3" id="KW-0479">Metal-binding</keyword>
<keyword evidence="7" id="KW-1015">Disulfide bond</keyword>
<proteinExistence type="inferred from homology"/>
<organism evidence="9 10">
    <name type="scientific">Pendulispora rubella</name>
    <dbReference type="NCBI Taxonomy" id="2741070"/>
    <lineage>
        <taxon>Bacteria</taxon>
        <taxon>Pseudomonadati</taxon>
        <taxon>Myxococcota</taxon>
        <taxon>Myxococcia</taxon>
        <taxon>Myxococcales</taxon>
        <taxon>Sorangiineae</taxon>
        <taxon>Pendulisporaceae</taxon>
        <taxon>Pendulispora</taxon>
    </lineage>
</organism>
<feature type="chain" id="PRO_5045191821" evidence="8">
    <location>
        <begin position="17"/>
        <end position="543"/>
    </location>
</feature>
<keyword evidence="6" id="KW-0106">Calcium</keyword>
<accession>A0ABZ2L9Q9</accession>
<keyword evidence="5 9" id="KW-0378">Hydrolase</keyword>
<sequence length="543" mass="56843">MTSRIFVSICGFCATAAACSSGDGGATATSSDESRALAETCGALAGRMVPPSSIALPTGGATVSKATVVAASGATPEYCKVEGAIRPVDPTAPPINFQLNLPSQWNGKAVHYGGAGLGGLLVTGVDNVPAASANAASPLARGYATFGSDSGHTGPTPADGSFALNAEARANFTGDQLKKTHDTAQVLIQARYGAGAQRMYFAGGSQGGHEALLVVQRWPSDYDGVVAHSPALSFTMVMIAGNRVAKALYAPGAFLNSNKVATLRSAVLRACDALDGVQDGIVSDTRSCETAFDVQNSRCPGGGEFGDWCLSDAQIAALNTMNTPFKLDFPLQAGLTDHPKWPIYQGAEIVFPFDFGMSPFPSRPPSPFNAGLHVLSDAVIRYFVTKDPNFDSLTFAPNAWRNQLIALSNQTDAQNPDISAFEARGGKLIIVHGTGDFAVNVGLTNAYYARLVSTFGQARADSFLRYYVIPGLGHGAGTFNATWDSISAIENWAERGQAPANLVATDANLTTQGRTRPMCRYPTWPRYTGPNPNAAASFTCVTQ</sequence>
<keyword evidence="2" id="KW-0719">Serine esterase</keyword>
<comment type="similarity">
    <text evidence="1">Belongs to the tannase family.</text>
</comment>
<dbReference type="Pfam" id="PF07519">
    <property type="entry name" value="Tannase"/>
    <property type="match status" value="1"/>
</dbReference>
<evidence type="ECO:0000256" key="3">
    <source>
        <dbReference type="ARBA" id="ARBA00022723"/>
    </source>
</evidence>
<dbReference type="PROSITE" id="PS51257">
    <property type="entry name" value="PROKAR_LIPOPROTEIN"/>
    <property type="match status" value="1"/>
</dbReference>
<evidence type="ECO:0000256" key="6">
    <source>
        <dbReference type="ARBA" id="ARBA00022837"/>
    </source>
</evidence>
<evidence type="ECO:0000256" key="8">
    <source>
        <dbReference type="SAM" id="SignalP"/>
    </source>
</evidence>
<dbReference type="SUPFAM" id="SSF53474">
    <property type="entry name" value="alpha/beta-Hydrolases"/>
    <property type="match status" value="1"/>
</dbReference>
<dbReference type="InterPro" id="IPR011118">
    <property type="entry name" value="Tannase/feruloyl_esterase"/>
</dbReference>
<gene>
    <name evidence="9" type="ORF">LVJ94_05425</name>
</gene>
<keyword evidence="10" id="KW-1185">Reference proteome</keyword>
<dbReference type="PANTHER" id="PTHR33938">
    <property type="entry name" value="FERULOYL ESTERASE B-RELATED"/>
    <property type="match status" value="1"/>
</dbReference>
<reference evidence="9" key="1">
    <citation type="submission" date="2021-12" db="EMBL/GenBank/DDBJ databases">
        <title>Discovery of the Pendulisporaceae a myxobacterial family with distinct sporulation behavior and unique specialized metabolism.</title>
        <authorList>
            <person name="Garcia R."/>
            <person name="Popoff A."/>
            <person name="Bader C.D."/>
            <person name="Loehr J."/>
            <person name="Walesch S."/>
            <person name="Walt C."/>
            <person name="Boldt J."/>
            <person name="Bunk B."/>
            <person name="Haeckl F.J.F.P.J."/>
            <person name="Gunesch A.P."/>
            <person name="Birkelbach J."/>
            <person name="Nuebel U."/>
            <person name="Pietschmann T."/>
            <person name="Bach T."/>
            <person name="Mueller R."/>
        </authorList>
    </citation>
    <scope>NUCLEOTIDE SEQUENCE</scope>
    <source>
        <strain evidence="9">MSr11367</strain>
    </source>
</reference>